<evidence type="ECO:0000259" key="3">
    <source>
        <dbReference type="PROSITE" id="PS50011"/>
    </source>
</evidence>
<feature type="transmembrane region" description="Helical" evidence="2">
    <location>
        <begin position="32"/>
        <end position="57"/>
    </location>
</feature>
<accession>A0AAW1WH72</accession>
<dbReference type="FunFam" id="3.30.200.20:FF:000394">
    <property type="entry name" value="Leucine-rich repeat receptor-like protein kinase"/>
    <property type="match status" value="1"/>
</dbReference>
<dbReference type="EMBL" id="JBEDUW010000006">
    <property type="protein sequence ID" value="KAK9923508.1"/>
    <property type="molecule type" value="Genomic_DNA"/>
</dbReference>
<dbReference type="SMART" id="SM00219">
    <property type="entry name" value="TyrKc"/>
    <property type="match status" value="1"/>
</dbReference>
<keyword evidence="1" id="KW-0067">ATP-binding</keyword>
<evidence type="ECO:0000313" key="4">
    <source>
        <dbReference type="EMBL" id="KAK9923508.1"/>
    </source>
</evidence>
<reference evidence="4 5" key="1">
    <citation type="journal article" date="2023" name="G3 (Bethesda)">
        <title>A chromosome-length genome assembly and annotation of blackberry (Rubus argutus, cv. 'Hillquist').</title>
        <authorList>
            <person name="Bruna T."/>
            <person name="Aryal R."/>
            <person name="Dudchenko O."/>
            <person name="Sargent D.J."/>
            <person name="Mead D."/>
            <person name="Buti M."/>
            <person name="Cavallini A."/>
            <person name="Hytonen T."/>
            <person name="Andres J."/>
            <person name="Pham M."/>
            <person name="Weisz D."/>
            <person name="Mascagni F."/>
            <person name="Usai G."/>
            <person name="Natali L."/>
            <person name="Bassil N."/>
            <person name="Fernandez G.E."/>
            <person name="Lomsadze A."/>
            <person name="Armour M."/>
            <person name="Olukolu B."/>
            <person name="Poorten T."/>
            <person name="Britton C."/>
            <person name="Davik J."/>
            <person name="Ashrafi H."/>
            <person name="Aiden E.L."/>
            <person name="Borodovsky M."/>
            <person name="Worthington M."/>
        </authorList>
    </citation>
    <scope>NUCLEOTIDE SEQUENCE [LARGE SCALE GENOMIC DNA]</scope>
    <source>
        <strain evidence="4">PI 553951</strain>
    </source>
</reference>
<dbReference type="Pfam" id="PF07714">
    <property type="entry name" value="PK_Tyr_Ser-Thr"/>
    <property type="match status" value="1"/>
</dbReference>
<sequence length="200" mass="22098">MLLVHAMDQSVCENPNLSEQVSCKKKKRNINIIPIAAGSIFGILILLSTVAAVLWGCKRKRQHQMIKNSIPNWSVESEGQHFTYSELVKITNNFASTIGSGGFGKVYHGTLKDGIQVAVKLLNSSSSSKEFQNEVKLLMRAHHRNLVSLIGNCYEGDTMALVFEYVSNGTLEQHISAAAENVLTWKERLQIAVDAARGKQ</sequence>
<dbReference type="PROSITE" id="PS00107">
    <property type="entry name" value="PROTEIN_KINASE_ATP"/>
    <property type="match status" value="1"/>
</dbReference>
<feature type="domain" description="Protein kinase" evidence="3">
    <location>
        <begin position="92"/>
        <end position="200"/>
    </location>
</feature>
<keyword evidence="2" id="KW-1133">Transmembrane helix</keyword>
<dbReference type="InterPro" id="IPR011009">
    <property type="entry name" value="Kinase-like_dom_sf"/>
</dbReference>
<dbReference type="PROSITE" id="PS50011">
    <property type="entry name" value="PROTEIN_KINASE_DOM"/>
    <property type="match status" value="1"/>
</dbReference>
<dbReference type="PANTHER" id="PTHR45631">
    <property type="entry name" value="OS07G0107800 PROTEIN-RELATED"/>
    <property type="match status" value="1"/>
</dbReference>
<dbReference type="AlphaFoldDB" id="A0AAW1WH72"/>
<dbReference type="InterPro" id="IPR000719">
    <property type="entry name" value="Prot_kinase_dom"/>
</dbReference>
<proteinExistence type="predicted"/>
<protein>
    <recommendedName>
        <fullName evidence="3">Protein kinase domain-containing protein</fullName>
    </recommendedName>
</protein>
<keyword evidence="2" id="KW-0472">Membrane</keyword>
<keyword evidence="2" id="KW-0812">Transmembrane</keyword>
<dbReference type="Gene3D" id="1.10.510.10">
    <property type="entry name" value="Transferase(Phosphotransferase) domain 1"/>
    <property type="match status" value="1"/>
</dbReference>
<name>A0AAW1WH72_RUBAR</name>
<dbReference type="SUPFAM" id="SSF56112">
    <property type="entry name" value="Protein kinase-like (PK-like)"/>
    <property type="match status" value="1"/>
</dbReference>
<feature type="binding site" evidence="1">
    <location>
        <position position="120"/>
    </location>
    <ligand>
        <name>ATP</name>
        <dbReference type="ChEBI" id="CHEBI:30616"/>
    </ligand>
</feature>
<evidence type="ECO:0000313" key="5">
    <source>
        <dbReference type="Proteomes" id="UP001457282"/>
    </source>
</evidence>
<keyword evidence="1" id="KW-0547">Nucleotide-binding</keyword>
<dbReference type="InterPro" id="IPR020635">
    <property type="entry name" value="Tyr_kinase_cat_dom"/>
</dbReference>
<organism evidence="4 5">
    <name type="scientific">Rubus argutus</name>
    <name type="common">Southern blackberry</name>
    <dbReference type="NCBI Taxonomy" id="59490"/>
    <lineage>
        <taxon>Eukaryota</taxon>
        <taxon>Viridiplantae</taxon>
        <taxon>Streptophyta</taxon>
        <taxon>Embryophyta</taxon>
        <taxon>Tracheophyta</taxon>
        <taxon>Spermatophyta</taxon>
        <taxon>Magnoliopsida</taxon>
        <taxon>eudicotyledons</taxon>
        <taxon>Gunneridae</taxon>
        <taxon>Pentapetalae</taxon>
        <taxon>rosids</taxon>
        <taxon>fabids</taxon>
        <taxon>Rosales</taxon>
        <taxon>Rosaceae</taxon>
        <taxon>Rosoideae</taxon>
        <taxon>Rosoideae incertae sedis</taxon>
        <taxon>Rubus</taxon>
    </lineage>
</organism>
<dbReference type="GO" id="GO:0005524">
    <property type="term" value="F:ATP binding"/>
    <property type="evidence" value="ECO:0007669"/>
    <property type="project" value="UniProtKB-UniRule"/>
</dbReference>
<dbReference type="PANTHER" id="PTHR45631:SF202">
    <property type="entry name" value="SENESCENCE-INDUCED RECEPTOR-LIKE SERINE_THREONINE-PROTEIN KINASE"/>
    <property type="match status" value="1"/>
</dbReference>
<dbReference type="GO" id="GO:0004713">
    <property type="term" value="F:protein tyrosine kinase activity"/>
    <property type="evidence" value="ECO:0007669"/>
    <property type="project" value="InterPro"/>
</dbReference>
<dbReference type="InterPro" id="IPR017441">
    <property type="entry name" value="Protein_kinase_ATP_BS"/>
</dbReference>
<gene>
    <name evidence="4" type="ORF">M0R45_031924</name>
</gene>
<dbReference type="Proteomes" id="UP001457282">
    <property type="component" value="Unassembled WGS sequence"/>
</dbReference>
<evidence type="ECO:0000256" key="2">
    <source>
        <dbReference type="SAM" id="Phobius"/>
    </source>
</evidence>
<evidence type="ECO:0000256" key="1">
    <source>
        <dbReference type="PROSITE-ProRule" id="PRU10141"/>
    </source>
</evidence>
<comment type="caution">
    <text evidence="4">The sequence shown here is derived from an EMBL/GenBank/DDBJ whole genome shotgun (WGS) entry which is preliminary data.</text>
</comment>
<dbReference type="InterPro" id="IPR001245">
    <property type="entry name" value="Ser-Thr/Tyr_kinase_cat_dom"/>
</dbReference>
<keyword evidence="5" id="KW-1185">Reference proteome</keyword>